<gene>
    <name evidence="4" type="ORF">SNAT2548_LOCUS24577</name>
</gene>
<dbReference type="PANTHER" id="PTHR46192">
    <property type="entry name" value="BROAD-RANGE ACID PHOSPHATASE DET1"/>
    <property type="match status" value="1"/>
</dbReference>
<dbReference type="Pfam" id="PF00300">
    <property type="entry name" value="His_Phos_1"/>
    <property type="match status" value="1"/>
</dbReference>
<dbReference type="InterPro" id="IPR029033">
    <property type="entry name" value="His_PPase_superfam"/>
</dbReference>
<evidence type="ECO:0000256" key="1">
    <source>
        <dbReference type="PIRSR" id="PIRSR613078-1"/>
    </source>
</evidence>
<dbReference type="InterPro" id="IPR052765">
    <property type="entry name" value="PGM-Related"/>
</dbReference>
<feature type="compositionally biased region" description="Basic and acidic residues" evidence="3">
    <location>
        <begin position="691"/>
        <end position="705"/>
    </location>
</feature>
<dbReference type="SMART" id="SM00855">
    <property type="entry name" value="PGAM"/>
    <property type="match status" value="1"/>
</dbReference>
<dbReference type="SUPFAM" id="SSF53254">
    <property type="entry name" value="Phosphoglycerate mutase-like"/>
    <property type="match status" value="1"/>
</dbReference>
<dbReference type="Proteomes" id="UP000604046">
    <property type="component" value="Unassembled WGS sequence"/>
</dbReference>
<feature type="binding site" evidence="2">
    <location>
        <position position="187"/>
    </location>
    <ligand>
        <name>substrate</name>
    </ligand>
</feature>
<dbReference type="AlphaFoldDB" id="A0A812RNK7"/>
<proteinExistence type="predicted"/>
<protein>
    <submittedName>
        <fullName evidence="4">Uncharacterized protein</fullName>
    </submittedName>
</protein>
<feature type="active site" description="Tele-phosphohistidine intermediate" evidence="1">
    <location>
        <position position="132"/>
    </location>
</feature>
<dbReference type="OrthoDB" id="41527at2759"/>
<feature type="binding site" evidence="2">
    <location>
        <begin position="131"/>
        <end position="138"/>
    </location>
    <ligand>
        <name>substrate</name>
    </ligand>
</feature>
<dbReference type="Gene3D" id="3.40.50.1240">
    <property type="entry name" value="Phosphoglycerate mutase-like"/>
    <property type="match status" value="1"/>
</dbReference>
<keyword evidence="5" id="KW-1185">Reference proteome</keyword>
<sequence>MDASLRKVLESLDLSCFRASLEELGLSCPEDVTFLLDEDLRQVGLKLVQIRKLQARARQWVKEDVALQVAVATGAPRCSTDRKRSCEDCLSPGQTANEDERSTKSRLSEPAVPRLWRPCGKIFPRRLIFIRHGESEANVNRKITATTPDHDLHLTERGRHQAAEAGHRLASLVGEGSVRFTYSPYTRARETLNGILRAGSLEKWPCQEDVRIREQEFGNYDSPDIKEFHKEKATFGPFYYRFRDGESPADCWDRASSFLESLRQSFAHETAESHVIVGHGTMLLVMLMRFFQLPVADFDSYRSLQNCEFVVCERQQEDAKFELSYTWPPGEEKNHAGLRFKTEDLPQKEIWDGNLDSRLLSHEPDAPKEAWQLSSTNVRETGQHLLMRHMLWTGARMVQDPEHRGFPGRVLGRAVAWTAGHDLPGGETETVTGTESHTEVAIAIADLDRAPRRRAPEEAIAAKHPEIVFGLLSWCIEAFKHCRRREENPLGDKELSLDQVVSSSQTGVDIRGCFQDGRPMQELVDKLVLAEADPLRDAFLKLRCVIYQGQVVCLDVRRLACLQEYARKVQREVRIRVDVQDNWDERRGGDTSNFLKHYTTPDGDTPRVRRRTYGNDNEDRDGNRHRDDNDREWRQPIGQGRGKGGKGQGKKGKRRNRDGWSGGWKGWKNWNWKQGDDQQGHDGGNAADDDKDSRQGIDDTNREAWNDPDFFDEEDFVSTPAPGGSALKPGEVGSRRSRWDNAAAFDPEAPPQIGELL</sequence>
<organism evidence="4 5">
    <name type="scientific">Symbiodinium natans</name>
    <dbReference type="NCBI Taxonomy" id="878477"/>
    <lineage>
        <taxon>Eukaryota</taxon>
        <taxon>Sar</taxon>
        <taxon>Alveolata</taxon>
        <taxon>Dinophyceae</taxon>
        <taxon>Suessiales</taxon>
        <taxon>Symbiodiniaceae</taxon>
        <taxon>Symbiodinium</taxon>
    </lineage>
</organism>
<name>A0A812RNK7_9DINO</name>
<dbReference type="InterPro" id="IPR013078">
    <property type="entry name" value="His_Pase_superF_clade-1"/>
</dbReference>
<feature type="compositionally biased region" description="Basic and acidic residues" evidence="3">
    <location>
        <begin position="620"/>
        <end position="634"/>
    </location>
</feature>
<comment type="caution">
    <text evidence="4">The sequence shown here is derived from an EMBL/GenBank/DDBJ whole genome shotgun (WGS) entry which is preliminary data.</text>
</comment>
<evidence type="ECO:0000256" key="2">
    <source>
        <dbReference type="PIRSR" id="PIRSR613078-2"/>
    </source>
</evidence>
<feature type="active site" description="Proton donor/acceptor" evidence="1">
    <location>
        <position position="214"/>
    </location>
</feature>
<reference evidence="4" key="1">
    <citation type="submission" date="2021-02" db="EMBL/GenBank/DDBJ databases">
        <authorList>
            <person name="Dougan E. K."/>
            <person name="Rhodes N."/>
            <person name="Thang M."/>
            <person name="Chan C."/>
        </authorList>
    </citation>
    <scope>NUCLEOTIDE SEQUENCE</scope>
</reference>
<evidence type="ECO:0000313" key="4">
    <source>
        <dbReference type="EMBL" id="CAE7449703.1"/>
    </source>
</evidence>
<evidence type="ECO:0000256" key="3">
    <source>
        <dbReference type="SAM" id="MobiDB-lite"/>
    </source>
</evidence>
<dbReference type="EMBL" id="CAJNDS010002362">
    <property type="protein sequence ID" value="CAE7449703.1"/>
    <property type="molecule type" value="Genomic_DNA"/>
</dbReference>
<accession>A0A812RNK7</accession>
<evidence type="ECO:0000313" key="5">
    <source>
        <dbReference type="Proteomes" id="UP000604046"/>
    </source>
</evidence>
<dbReference type="CDD" id="cd07067">
    <property type="entry name" value="HP_PGM_like"/>
    <property type="match status" value="1"/>
</dbReference>
<feature type="region of interest" description="Disordered" evidence="3">
    <location>
        <begin position="586"/>
        <end position="757"/>
    </location>
</feature>